<dbReference type="SUPFAM" id="SSF55455">
    <property type="entry name" value="SRF-like"/>
    <property type="match status" value="1"/>
</dbReference>
<keyword evidence="9" id="KW-1185">Reference proteome</keyword>
<keyword evidence="5" id="KW-0539">Nucleus</keyword>
<dbReference type="OrthoDB" id="1898716at2759"/>
<dbReference type="Proteomes" id="UP000827889">
    <property type="component" value="Chromosome 3"/>
</dbReference>
<dbReference type="Pfam" id="PF00319">
    <property type="entry name" value="SRF-TF"/>
    <property type="match status" value="1"/>
</dbReference>
<dbReference type="GO" id="GO:0005634">
    <property type="term" value="C:nucleus"/>
    <property type="evidence" value="ECO:0007669"/>
    <property type="project" value="UniProtKB-SubCell"/>
</dbReference>
<accession>A0A8B8QUT3</accession>
<evidence type="ECO:0000259" key="8">
    <source>
        <dbReference type="PROSITE" id="PS50066"/>
    </source>
</evidence>
<dbReference type="KEGG" id="rarg:115754995"/>
<dbReference type="Gene3D" id="3.40.1810.10">
    <property type="entry name" value="Transcription factor, MADS-box"/>
    <property type="match status" value="1"/>
</dbReference>
<evidence type="ECO:0000256" key="7">
    <source>
        <dbReference type="SAM" id="MobiDB-lite"/>
    </source>
</evidence>
<evidence type="ECO:0000256" key="2">
    <source>
        <dbReference type="ARBA" id="ARBA00023015"/>
    </source>
</evidence>
<dbReference type="SMART" id="SM00432">
    <property type="entry name" value="MADS"/>
    <property type="match status" value="1"/>
</dbReference>
<organism evidence="9 10">
    <name type="scientific">Rhodamnia argentea</name>
    <dbReference type="NCBI Taxonomy" id="178133"/>
    <lineage>
        <taxon>Eukaryota</taxon>
        <taxon>Viridiplantae</taxon>
        <taxon>Streptophyta</taxon>
        <taxon>Embryophyta</taxon>
        <taxon>Tracheophyta</taxon>
        <taxon>Spermatophyta</taxon>
        <taxon>Magnoliopsida</taxon>
        <taxon>eudicotyledons</taxon>
        <taxon>Gunneridae</taxon>
        <taxon>Pentapetalae</taxon>
        <taxon>rosids</taxon>
        <taxon>malvids</taxon>
        <taxon>Myrtales</taxon>
        <taxon>Myrtaceae</taxon>
        <taxon>Myrtoideae</taxon>
        <taxon>Myrteae</taxon>
        <taxon>Australasian group</taxon>
        <taxon>Rhodamnia</taxon>
    </lineage>
</organism>
<gene>
    <name evidence="10" type="primary">LOC115754995</name>
</gene>
<dbReference type="GO" id="GO:0046983">
    <property type="term" value="F:protein dimerization activity"/>
    <property type="evidence" value="ECO:0007669"/>
    <property type="project" value="InterPro"/>
</dbReference>
<reference evidence="10" key="1">
    <citation type="submission" date="2025-08" db="UniProtKB">
        <authorList>
            <consortium name="RefSeq"/>
        </authorList>
    </citation>
    <scope>IDENTIFICATION</scope>
    <source>
        <tissue evidence="10">Leaf</tissue>
    </source>
</reference>
<sequence length="190" mass="21557">MAGKSTRGRRPIQMRLIEGEGHKLITFSKRRSGIYKKASELVTLCGSEVGVTIFSPTGKPYSFAHPSIDLIGNRFLNQNHPQNDGVDTVVESYRRLRINELNQQQDELVDQVKSDKAREKMLKRVTEGRDGQGWWEAPIEELNLEELKQLKSQMLELQRNLWSSINQMSQGATSNQGESSNRRNNTSGQA</sequence>
<feature type="domain" description="MADS-box" evidence="8">
    <location>
        <begin position="7"/>
        <end position="67"/>
    </location>
</feature>
<protein>
    <submittedName>
        <fullName evidence="10">Agamous-like MADS-box protein AGL62</fullName>
    </submittedName>
</protein>
<evidence type="ECO:0000256" key="3">
    <source>
        <dbReference type="ARBA" id="ARBA00023125"/>
    </source>
</evidence>
<evidence type="ECO:0000256" key="1">
    <source>
        <dbReference type="ARBA" id="ARBA00004123"/>
    </source>
</evidence>
<dbReference type="GO" id="GO:0000981">
    <property type="term" value="F:DNA-binding transcription factor activity, RNA polymerase II-specific"/>
    <property type="evidence" value="ECO:0007669"/>
    <property type="project" value="TreeGrafter"/>
</dbReference>
<feature type="region of interest" description="Disordered" evidence="7">
    <location>
        <begin position="167"/>
        <end position="190"/>
    </location>
</feature>
<feature type="coiled-coil region" evidence="6">
    <location>
        <begin position="98"/>
        <end position="167"/>
    </location>
</feature>
<comment type="subcellular location">
    <subcellularLocation>
        <location evidence="1">Nucleus</location>
    </subcellularLocation>
</comment>
<keyword evidence="6" id="KW-0175">Coiled coil</keyword>
<dbReference type="PRINTS" id="PR00404">
    <property type="entry name" value="MADSDOMAIN"/>
</dbReference>
<keyword evidence="2" id="KW-0805">Transcription regulation</keyword>
<dbReference type="RefSeq" id="XP_030550072.1">
    <property type="nucleotide sequence ID" value="XM_030694212.1"/>
</dbReference>
<keyword evidence="3" id="KW-0238">DNA-binding</keyword>
<evidence type="ECO:0000256" key="4">
    <source>
        <dbReference type="ARBA" id="ARBA00023163"/>
    </source>
</evidence>
<dbReference type="FunFam" id="3.40.1810.10:FF:000006">
    <property type="entry name" value="Agamous-like MADS-box protein AGL62"/>
    <property type="match status" value="1"/>
</dbReference>
<proteinExistence type="predicted"/>
<dbReference type="PANTHER" id="PTHR11945:SF725">
    <property type="entry name" value="AGAMOUS-LIKE 58-RELATED"/>
    <property type="match status" value="1"/>
</dbReference>
<evidence type="ECO:0000256" key="6">
    <source>
        <dbReference type="SAM" id="Coils"/>
    </source>
</evidence>
<evidence type="ECO:0000313" key="10">
    <source>
        <dbReference type="RefSeq" id="XP_030550072.1"/>
    </source>
</evidence>
<dbReference type="InterPro" id="IPR002100">
    <property type="entry name" value="TF_MADSbox"/>
</dbReference>
<dbReference type="Gene3D" id="6.10.140.920">
    <property type="match status" value="1"/>
</dbReference>
<dbReference type="GeneID" id="115754995"/>
<dbReference type="GO" id="GO:0000978">
    <property type="term" value="F:RNA polymerase II cis-regulatory region sequence-specific DNA binding"/>
    <property type="evidence" value="ECO:0007669"/>
    <property type="project" value="TreeGrafter"/>
</dbReference>
<evidence type="ECO:0000256" key="5">
    <source>
        <dbReference type="ARBA" id="ARBA00023242"/>
    </source>
</evidence>
<dbReference type="InterPro" id="IPR036879">
    <property type="entry name" value="TF_MADSbox_sf"/>
</dbReference>
<dbReference type="PANTHER" id="PTHR11945">
    <property type="entry name" value="MADS BOX PROTEIN"/>
    <property type="match status" value="1"/>
</dbReference>
<dbReference type="PROSITE" id="PS50066">
    <property type="entry name" value="MADS_BOX_2"/>
    <property type="match status" value="1"/>
</dbReference>
<dbReference type="AlphaFoldDB" id="A0A8B8QUT3"/>
<keyword evidence="4" id="KW-0804">Transcription</keyword>
<name>A0A8B8QUT3_9MYRT</name>
<evidence type="ECO:0000313" key="9">
    <source>
        <dbReference type="Proteomes" id="UP000827889"/>
    </source>
</evidence>